<dbReference type="EMBL" id="HACA01006561">
    <property type="protein sequence ID" value="CDW23922.1"/>
    <property type="molecule type" value="Transcribed_RNA"/>
</dbReference>
<name>A0A0K2TEB7_LEPSM</name>
<reference evidence="1" key="1">
    <citation type="submission" date="2014-05" db="EMBL/GenBank/DDBJ databases">
        <authorList>
            <person name="Chronopoulou M."/>
        </authorList>
    </citation>
    <scope>NUCLEOTIDE SEQUENCE</scope>
    <source>
        <tissue evidence="1">Whole organism</tissue>
    </source>
</reference>
<evidence type="ECO:0000313" key="1">
    <source>
        <dbReference type="EMBL" id="CDW23922.1"/>
    </source>
</evidence>
<sequence>MLYSIMPLKRDGQTRHCRGRAAYSKVRHLPTPGTLLA</sequence>
<organism evidence="1">
    <name type="scientific">Lepeophtheirus salmonis</name>
    <name type="common">Salmon louse</name>
    <name type="synonym">Caligus salmonis</name>
    <dbReference type="NCBI Taxonomy" id="72036"/>
    <lineage>
        <taxon>Eukaryota</taxon>
        <taxon>Metazoa</taxon>
        <taxon>Ecdysozoa</taxon>
        <taxon>Arthropoda</taxon>
        <taxon>Crustacea</taxon>
        <taxon>Multicrustacea</taxon>
        <taxon>Hexanauplia</taxon>
        <taxon>Copepoda</taxon>
        <taxon>Siphonostomatoida</taxon>
        <taxon>Caligidae</taxon>
        <taxon>Lepeophtheirus</taxon>
    </lineage>
</organism>
<dbReference type="AlphaFoldDB" id="A0A0K2TEB7"/>
<protein>
    <submittedName>
        <fullName evidence="1">Uncharacterized protein</fullName>
    </submittedName>
</protein>
<accession>A0A0K2TEB7</accession>
<proteinExistence type="predicted"/>